<organism evidence="1">
    <name type="scientific">Hordeum vulgare subsp. vulgare</name>
    <name type="common">Domesticated barley</name>
    <dbReference type="NCBI Taxonomy" id="112509"/>
    <lineage>
        <taxon>Eukaryota</taxon>
        <taxon>Viridiplantae</taxon>
        <taxon>Streptophyta</taxon>
        <taxon>Embryophyta</taxon>
        <taxon>Tracheophyta</taxon>
        <taxon>Spermatophyta</taxon>
        <taxon>Magnoliopsida</taxon>
        <taxon>Liliopsida</taxon>
        <taxon>Poales</taxon>
        <taxon>Poaceae</taxon>
        <taxon>BOP clade</taxon>
        <taxon>Pooideae</taxon>
        <taxon>Triticodae</taxon>
        <taxon>Triticeae</taxon>
        <taxon>Hordeinae</taxon>
        <taxon>Hordeum</taxon>
    </lineage>
</organism>
<sequence length="95" mass="9866">MGDGNGWCVVSSLEDDLVMGDGNGWCVVSSLEDDLVMGDGNGWCVLSSLEASSGGELNALGVCSTYRRVPRVCGVSLTSSVQVSDPSTRCSLVLF</sequence>
<accession>F2EER0</accession>
<dbReference type="AlphaFoldDB" id="F2EER0"/>
<protein>
    <submittedName>
        <fullName evidence="1">Predicted protein</fullName>
    </submittedName>
</protein>
<proteinExistence type="evidence at transcript level"/>
<reference evidence="1" key="1">
    <citation type="journal article" date="2011" name="Plant Physiol.">
        <title>Comprehensive sequence analysis of 24,783 barley full-length cDNAs derived from 12 clone libraries.</title>
        <authorList>
            <person name="Matsumoto T."/>
            <person name="Tanaka T."/>
            <person name="Sakai H."/>
            <person name="Amano N."/>
            <person name="Kanamori H."/>
            <person name="Kurita K."/>
            <person name="Kikuta A."/>
            <person name="Kamiya K."/>
            <person name="Yamamoto M."/>
            <person name="Ikawa H."/>
            <person name="Fujii N."/>
            <person name="Hori K."/>
            <person name="Itoh T."/>
            <person name="Sato K."/>
        </authorList>
    </citation>
    <scope>NUCLEOTIDE SEQUENCE</scope>
    <source>
        <tissue evidence="1">Flower</tissue>
    </source>
</reference>
<evidence type="ECO:0000313" key="1">
    <source>
        <dbReference type="EMBL" id="BAK05832.1"/>
    </source>
</evidence>
<name>F2EER0_HORVV</name>
<dbReference type="EMBL" id="AK374636">
    <property type="protein sequence ID" value="BAK05832.1"/>
    <property type="molecule type" value="mRNA"/>
</dbReference>